<sequence length="124" mass="13742">MRRSMSEPPSLQWAPTKLRWQSDPPNLNHDRDEGITSSQLSSVLASDYCTSAALPKSLTSYIFSFQKVVTVLCHHPSKVADKAAISCFEHSQNRVCTAPLRRVETEMVGILEARASGADIRDLP</sequence>
<dbReference type="EMBL" id="SPNV01000031">
    <property type="protein sequence ID" value="KAF5864604.1"/>
    <property type="molecule type" value="Genomic_DNA"/>
</dbReference>
<evidence type="ECO:0000313" key="2">
    <source>
        <dbReference type="EMBL" id="KAF5864604.1"/>
    </source>
</evidence>
<gene>
    <name evidence="2" type="ORF">ETB97_007162</name>
</gene>
<dbReference type="AlphaFoldDB" id="A0A8H6AD79"/>
<organism evidence="2 3">
    <name type="scientific">Petromyces alliaceus</name>
    <name type="common">Aspergillus alliaceus</name>
    <dbReference type="NCBI Taxonomy" id="209559"/>
    <lineage>
        <taxon>Eukaryota</taxon>
        <taxon>Fungi</taxon>
        <taxon>Dikarya</taxon>
        <taxon>Ascomycota</taxon>
        <taxon>Pezizomycotina</taxon>
        <taxon>Eurotiomycetes</taxon>
        <taxon>Eurotiomycetidae</taxon>
        <taxon>Eurotiales</taxon>
        <taxon>Aspergillaceae</taxon>
        <taxon>Aspergillus</taxon>
        <taxon>Aspergillus subgen. Circumdati</taxon>
    </lineage>
</organism>
<feature type="region of interest" description="Disordered" evidence="1">
    <location>
        <begin position="1"/>
        <end position="34"/>
    </location>
</feature>
<accession>A0A8H6AD79</accession>
<reference evidence="2 3" key="1">
    <citation type="submission" date="2019-04" db="EMBL/GenBank/DDBJ databases">
        <title>Aspergillus burnettii sp. nov., novel species from soil in southeast Queensland.</title>
        <authorList>
            <person name="Gilchrist C.L.M."/>
            <person name="Pitt J.I."/>
            <person name="Lange L."/>
            <person name="Lacey H.J."/>
            <person name="Vuong D."/>
            <person name="Midgley D.J."/>
            <person name="Greenfield P."/>
            <person name="Bradbury M."/>
            <person name="Lacey E."/>
            <person name="Busk P.K."/>
            <person name="Pilgaard B."/>
            <person name="Chooi Y.H."/>
            <person name="Piggott A.M."/>
        </authorList>
    </citation>
    <scope>NUCLEOTIDE SEQUENCE [LARGE SCALE GENOMIC DNA]</scope>
    <source>
        <strain evidence="2 3">FRR 5400</strain>
    </source>
</reference>
<proteinExistence type="predicted"/>
<evidence type="ECO:0000256" key="1">
    <source>
        <dbReference type="SAM" id="MobiDB-lite"/>
    </source>
</evidence>
<dbReference type="Proteomes" id="UP000541154">
    <property type="component" value="Unassembled WGS sequence"/>
</dbReference>
<keyword evidence="3" id="KW-1185">Reference proteome</keyword>
<name>A0A8H6AD79_PETAA</name>
<protein>
    <submittedName>
        <fullName evidence="2">Uncharacterized protein</fullName>
    </submittedName>
</protein>
<comment type="caution">
    <text evidence="2">The sequence shown here is derived from an EMBL/GenBank/DDBJ whole genome shotgun (WGS) entry which is preliminary data.</text>
</comment>
<evidence type="ECO:0000313" key="3">
    <source>
        <dbReference type="Proteomes" id="UP000541154"/>
    </source>
</evidence>